<evidence type="ECO:0000313" key="4">
    <source>
        <dbReference type="Proteomes" id="UP000032180"/>
    </source>
</evidence>
<keyword evidence="4" id="KW-1185">Reference proteome</keyword>
<evidence type="ECO:0000313" key="3">
    <source>
        <dbReference type="EnsemblPlants" id="LPERR12G06010.1"/>
    </source>
</evidence>
<dbReference type="Gramene" id="LPERR12G06010.1">
    <property type="protein sequence ID" value="LPERR12G06010.1"/>
    <property type="gene ID" value="LPERR12G06010"/>
</dbReference>
<reference evidence="3 4" key="1">
    <citation type="submission" date="2012-08" db="EMBL/GenBank/DDBJ databases">
        <title>Oryza genome evolution.</title>
        <authorList>
            <person name="Wing R.A."/>
        </authorList>
    </citation>
    <scope>NUCLEOTIDE SEQUENCE</scope>
</reference>
<accession>A0A0D9XY16</accession>
<feature type="region of interest" description="Disordered" evidence="2">
    <location>
        <begin position="98"/>
        <end position="164"/>
    </location>
</feature>
<dbReference type="HOGENOM" id="CLU_1621387_0_0_1"/>
<evidence type="ECO:0000256" key="2">
    <source>
        <dbReference type="SAM" id="MobiDB-lite"/>
    </source>
</evidence>
<name>A0A0D9XY16_9ORYZ</name>
<evidence type="ECO:0000256" key="1">
    <source>
        <dbReference type="SAM" id="Coils"/>
    </source>
</evidence>
<dbReference type="Proteomes" id="UP000032180">
    <property type="component" value="Chromosome 12"/>
</dbReference>
<proteinExistence type="predicted"/>
<organism evidence="3 4">
    <name type="scientific">Leersia perrieri</name>
    <dbReference type="NCBI Taxonomy" id="77586"/>
    <lineage>
        <taxon>Eukaryota</taxon>
        <taxon>Viridiplantae</taxon>
        <taxon>Streptophyta</taxon>
        <taxon>Embryophyta</taxon>
        <taxon>Tracheophyta</taxon>
        <taxon>Spermatophyta</taxon>
        <taxon>Magnoliopsida</taxon>
        <taxon>Liliopsida</taxon>
        <taxon>Poales</taxon>
        <taxon>Poaceae</taxon>
        <taxon>BOP clade</taxon>
        <taxon>Oryzoideae</taxon>
        <taxon>Oryzeae</taxon>
        <taxon>Oryzinae</taxon>
        <taxon>Leersia</taxon>
    </lineage>
</organism>
<feature type="compositionally biased region" description="Basic and acidic residues" evidence="2">
    <location>
        <begin position="110"/>
        <end position="131"/>
    </location>
</feature>
<dbReference type="EnsemblPlants" id="LPERR12G06010.1">
    <property type="protein sequence ID" value="LPERR12G06010.1"/>
    <property type="gene ID" value="LPERR12G06010"/>
</dbReference>
<keyword evidence="1" id="KW-0175">Coiled coil</keyword>
<reference evidence="4" key="2">
    <citation type="submission" date="2013-12" db="EMBL/GenBank/DDBJ databases">
        <authorList>
            <person name="Yu Y."/>
            <person name="Lee S."/>
            <person name="de Baynast K."/>
            <person name="Wissotski M."/>
            <person name="Liu L."/>
            <person name="Talag J."/>
            <person name="Goicoechea J."/>
            <person name="Angelova A."/>
            <person name="Jetty R."/>
            <person name="Kudrna D."/>
            <person name="Golser W."/>
            <person name="Rivera L."/>
            <person name="Zhang J."/>
            <person name="Wing R."/>
        </authorList>
    </citation>
    <scope>NUCLEOTIDE SEQUENCE</scope>
</reference>
<sequence>MAADVATTLDLAPDAPSTTPPLPQLSRPRNWIEKIAEGRRLLEEGARELSSSVVNSSSLIDAANKEIAELQKKLEASEVDLDKMKELLCRLRHPIQETGGAVGRTRGSHGRAEEIPPDQLHDPPLDGHQSRGGDGGPCFWGRNIRDDDSGGTRDGAGKRCSKVF</sequence>
<dbReference type="AlphaFoldDB" id="A0A0D9XY16"/>
<feature type="compositionally biased region" description="Basic and acidic residues" evidence="2">
    <location>
        <begin position="143"/>
        <end position="157"/>
    </location>
</feature>
<reference evidence="3" key="3">
    <citation type="submission" date="2015-04" db="UniProtKB">
        <authorList>
            <consortium name="EnsemblPlants"/>
        </authorList>
    </citation>
    <scope>IDENTIFICATION</scope>
</reference>
<protein>
    <submittedName>
        <fullName evidence="3">Uncharacterized protein</fullName>
    </submittedName>
</protein>
<feature type="region of interest" description="Disordered" evidence="2">
    <location>
        <begin position="1"/>
        <end position="28"/>
    </location>
</feature>
<feature type="coiled-coil region" evidence="1">
    <location>
        <begin position="53"/>
        <end position="87"/>
    </location>
</feature>